<organism evidence="1 2">
    <name type="scientific">Phlyctema vagabunda</name>
    <dbReference type="NCBI Taxonomy" id="108571"/>
    <lineage>
        <taxon>Eukaryota</taxon>
        <taxon>Fungi</taxon>
        <taxon>Dikarya</taxon>
        <taxon>Ascomycota</taxon>
        <taxon>Pezizomycotina</taxon>
        <taxon>Leotiomycetes</taxon>
        <taxon>Helotiales</taxon>
        <taxon>Dermateaceae</taxon>
        <taxon>Phlyctema</taxon>
    </lineage>
</organism>
<dbReference type="PANTHER" id="PTHR11603:SF132">
    <property type="entry name" value="C2H2-TYPE DOMAIN-CONTAINING PROTEIN"/>
    <property type="match status" value="1"/>
</dbReference>
<dbReference type="EMBL" id="JBFCZG010000004">
    <property type="protein sequence ID" value="KAL3423211.1"/>
    <property type="molecule type" value="Genomic_DNA"/>
</dbReference>
<gene>
    <name evidence="1" type="ORF">PVAG01_04958</name>
</gene>
<dbReference type="InterPro" id="IPR052041">
    <property type="entry name" value="Nucleic_acid_metab_PIN/TRAM"/>
</dbReference>
<evidence type="ECO:0000313" key="1">
    <source>
        <dbReference type="EMBL" id="KAL3423211.1"/>
    </source>
</evidence>
<proteinExistence type="predicted"/>
<reference evidence="1 2" key="1">
    <citation type="submission" date="2024-06" db="EMBL/GenBank/DDBJ databases">
        <title>Complete genome of Phlyctema vagabunda strain 19-DSS-EL-015.</title>
        <authorList>
            <person name="Fiorenzani C."/>
        </authorList>
    </citation>
    <scope>NUCLEOTIDE SEQUENCE [LARGE SCALE GENOMIC DNA]</scope>
    <source>
        <strain evidence="1 2">19-DSS-EL-015</strain>
    </source>
</reference>
<dbReference type="Proteomes" id="UP001629113">
    <property type="component" value="Unassembled WGS sequence"/>
</dbReference>
<evidence type="ECO:0000313" key="2">
    <source>
        <dbReference type="Proteomes" id="UP001629113"/>
    </source>
</evidence>
<dbReference type="PANTHER" id="PTHR11603">
    <property type="entry name" value="AAA FAMILY ATPASE"/>
    <property type="match status" value="1"/>
</dbReference>
<name>A0ABR4PIQ2_9HELO</name>
<sequence>MADETLLDKIHDLSDLELAALICLVAQEHCIIDTDPSVLDDLVQELELVAAKAFGLTHAVIDCSEHTTLDDFANAIINVDDGSSRSSSPIRTRQDYFMHSPAFKSAHSTAPEVNLDNKRMANVLIAKNLDEAPRQVQIQALELIRTKRIFTRTSVQLAPKRFLFIALLAGGEGPRLIKHLNDRIFISHFHDPENGFANLEDVYGKDDADSISSVVKRTPSHEPEDLSDPRITESDVAQLTKLSNEAKVSVEVKQYQMNIISFLRLHRAVSHGISAIGTQHFDALTK</sequence>
<protein>
    <submittedName>
        <fullName evidence="1">Uncharacterized protein</fullName>
    </submittedName>
</protein>
<accession>A0ABR4PIQ2</accession>
<comment type="caution">
    <text evidence="1">The sequence shown here is derived from an EMBL/GenBank/DDBJ whole genome shotgun (WGS) entry which is preliminary data.</text>
</comment>
<keyword evidence="2" id="KW-1185">Reference proteome</keyword>